<protein>
    <submittedName>
        <fullName evidence="1">Uncharacterized protein</fullName>
    </submittedName>
</protein>
<keyword evidence="2" id="KW-1185">Reference proteome</keyword>
<evidence type="ECO:0000313" key="2">
    <source>
        <dbReference type="Proteomes" id="UP001221757"/>
    </source>
</evidence>
<gene>
    <name evidence="1" type="ORF">B0H17DRAFT_1244169</name>
</gene>
<reference evidence="1" key="1">
    <citation type="submission" date="2023-03" db="EMBL/GenBank/DDBJ databases">
        <title>Massive genome expansion in bonnet fungi (Mycena s.s.) driven by repeated elements and novel gene families across ecological guilds.</title>
        <authorList>
            <consortium name="Lawrence Berkeley National Laboratory"/>
            <person name="Harder C.B."/>
            <person name="Miyauchi S."/>
            <person name="Viragh M."/>
            <person name="Kuo A."/>
            <person name="Thoen E."/>
            <person name="Andreopoulos B."/>
            <person name="Lu D."/>
            <person name="Skrede I."/>
            <person name="Drula E."/>
            <person name="Henrissat B."/>
            <person name="Morin E."/>
            <person name="Kohler A."/>
            <person name="Barry K."/>
            <person name="LaButti K."/>
            <person name="Morin E."/>
            <person name="Salamov A."/>
            <person name="Lipzen A."/>
            <person name="Mereny Z."/>
            <person name="Hegedus B."/>
            <person name="Baldrian P."/>
            <person name="Stursova M."/>
            <person name="Weitz H."/>
            <person name="Taylor A."/>
            <person name="Grigoriev I.V."/>
            <person name="Nagy L.G."/>
            <person name="Martin F."/>
            <person name="Kauserud H."/>
        </authorList>
    </citation>
    <scope>NUCLEOTIDE SEQUENCE</scope>
    <source>
        <strain evidence="1">CBHHK067</strain>
    </source>
</reference>
<dbReference type="AlphaFoldDB" id="A0AAD7GPL4"/>
<dbReference type="EMBL" id="JARKIE010000017">
    <property type="protein sequence ID" value="KAJ7701452.1"/>
    <property type="molecule type" value="Genomic_DNA"/>
</dbReference>
<comment type="caution">
    <text evidence="1">The sequence shown here is derived from an EMBL/GenBank/DDBJ whole genome shotgun (WGS) entry which is preliminary data.</text>
</comment>
<feature type="non-terminal residue" evidence="1">
    <location>
        <position position="1"/>
    </location>
</feature>
<name>A0AAD7GPL4_MYCRO</name>
<proteinExistence type="predicted"/>
<accession>A0AAD7GPL4</accession>
<evidence type="ECO:0000313" key="1">
    <source>
        <dbReference type="EMBL" id="KAJ7701452.1"/>
    </source>
</evidence>
<dbReference type="Proteomes" id="UP001221757">
    <property type="component" value="Unassembled WGS sequence"/>
</dbReference>
<sequence>ECCPPAHPSPIKNYVPCDTEISEIHALFVEPTRELAHVDAQIDEMEIVMCQLKTRRASLQTAIDDHRALTSPIRHIPRDILLEMFFSCLPISHNALIDPRRAAILLGHVAGIGEMLRTPRRGSGVPFISRLSTIEVSLRAWL</sequence>
<organism evidence="1 2">
    <name type="scientific">Mycena rosella</name>
    <name type="common">Pink bonnet</name>
    <name type="synonym">Agaricus rosellus</name>
    <dbReference type="NCBI Taxonomy" id="1033263"/>
    <lineage>
        <taxon>Eukaryota</taxon>
        <taxon>Fungi</taxon>
        <taxon>Dikarya</taxon>
        <taxon>Basidiomycota</taxon>
        <taxon>Agaricomycotina</taxon>
        <taxon>Agaricomycetes</taxon>
        <taxon>Agaricomycetidae</taxon>
        <taxon>Agaricales</taxon>
        <taxon>Marasmiineae</taxon>
        <taxon>Mycenaceae</taxon>
        <taxon>Mycena</taxon>
    </lineage>
</organism>